<dbReference type="EMBL" id="JAACVF010000101">
    <property type="protein sequence ID" value="NCN65213.1"/>
    <property type="molecule type" value="Genomic_DNA"/>
</dbReference>
<evidence type="ECO:0008006" key="4">
    <source>
        <dbReference type="Google" id="ProtNLM"/>
    </source>
</evidence>
<sequence length="346" mass="39277">MILSDDIGSFPLPGRISRDEISSIAEKIACKEISEKDEQYKKFSNVVQDAMLKKVFANTDVPTYPQFRDMIASFYSLMDKFQTDEPFVIDDDYAIIPELIVLSSDEFKEKLENFGIEGINLRVCITGPVDLYLNKIGFQIDGEILANFAKSVGKFVKNAIIDKKFVKTKVIAIDEPSAGLNPNMIANDDDLINGWNIAIGAAKKNNIDAQIHLHSINRADTVLKSDIDVIDADVENLKDKYSLQKKDLERYDKFIRAGISKSNVFDIVEDYKKIYNIDPWQTREYDKIFEVETEKVISGRLNKSYEIYGEKIKYAGPTCGLGSWPTQESASKLLRYSSNAVHRDEF</sequence>
<evidence type="ECO:0000313" key="2">
    <source>
        <dbReference type="EMBL" id="NCS91200.1"/>
    </source>
</evidence>
<reference evidence="1" key="1">
    <citation type="submission" date="2019-11" db="EMBL/GenBank/DDBJ databases">
        <title>Lipid analysis of CO2-rich subsurface aquifers suggests an autotrophy-based deep biosphere with lysolipids enriched in CPR bacteria.</title>
        <authorList>
            <person name="Probst A.J."/>
            <person name="Elling F.J."/>
            <person name="Castelle C.J."/>
            <person name="Zhu Q."/>
            <person name="Elvert M."/>
            <person name="Birarda G."/>
            <person name="Holman H.-Y."/>
            <person name="Lane K.R."/>
            <person name="Ladd B."/>
            <person name="Ryan M.C."/>
            <person name="Woyke T."/>
            <person name="Hinrichs K.-U."/>
            <person name="Banfield J.F."/>
        </authorList>
    </citation>
    <scope>NUCLEOTIDE SEQUENCE</scope>
    <source>
        <strain evidence="1">CG_2015-01_33_1645</strain>
        <strain evidence="2">CG_2015-04_33_537</strain>
    </source>
</reference>
<comment type="caution">
    <text evidence="1">The sequence shown here is derived from an EMBL/GenBank/DDBJ whole genome shotgun (WGS) entry which is preliminary data.</text>
</comment>
<dbReference type="Proteomes" id="UP000738826">
    <property type="component" value="Unassembled WGS sequence"/>
</dbReference>
<dbReference type="AlphaFoldDB" id="A0A8J7YX87"/>
<dbReference type="Gene3D" id="3.20.20.210">
    <property type="match status" value="1"/>
</dbReference>
<evidence type="ECO:0000313" key="1">
    <source>
        <dbReference type="EMBL" id="NCN65213.1"/>
    </source>
</evidence>
<dbReference type="EMBL" id="JAACQH010000038">
    <property type="protein sequence ID" value="NCS91200.1"/>
    <property type="molecule type" value="Genomic_DNA"/>
</dbReference>
<evidence type="ECO:0000313" key="3">
    <source>
        <dbReference type="Proteomes" id="UP000768163"/>
    </source>
</evidence>
<organism evidence="1 3">
    <name type="scientific">Candidatus Altarchaeum hamiconexum</name>
    <dbReference type="NCBI Taxonomy" id="1803513"/>
    <lineage>
        <taxon>Archaea</taxon>
        <taxon>Candidatus Altarchaeota</taxon>
        <taxon>Candidatus Altiarchaeia</taxon>
        <taxon>Candidatus Altarchaeales</taxon>
        <taxon>Candidatus Altarchaeaceae</taxon>
        <taxon>Candidatus Altarchaeum</taxon>
    </lineage>
</organism>
<dbReference type="SUPFAM" id="SSF51726">
    <property type="entry name" value="UROD/MetE-like"/>
    <property type="match status" value="1"/>
</dbReference>
<dbReference type="Proteomes" id="UP000768163">
    <property type="component" value="Unassembled WGS sequence"/>
</dbReference>
<proteinExistence type="predicted"/>
<accession>A0A8J7YX87</accession>
<dbReference type="InterPro" id="IPR038071">
    <property type="entry name" value="UROD/MetE-like_sf"/>
</dbReference>
<protein>
    <recommendedName>
        <fullName evidence="4">5-methyltetrahydropteroyltriglutamate--homocysteine methyltransferase</fullName>
    </recommendedName>
</protein>
<gene>
    <name evidence="2" type="ORF">GW779_02090</name>
    <name evidence="1" type="ORF">GW910_04005</name>
</gene>
<name>A0A8J7YX87_9ARCH</name>